<evidence type="ECO:0000256" key="9">
    <source>
        <dbReference type="SAM" id="Phobius"/>
    </source>
</evidence>
<dbReference type="Proteomes" id="UP000078512">
    <property type="component" value="Unassembled WGS sequence"/>
</dbReference>
<keyword evidence="4 10" id="KW-0732">Signal</keyword>
<evidence type="ECO:0000256" key="5">
    <source>
        <dbReference type="ARBA" id="ARBA00022989"/>
    </source>
</evidence>
<dbReference type="OrthoDB" id="1929172at2759"/>
<protein>
    <recommendedName>
        <fullName evidence="11">GOLD domain-containing protein</fullName>
    </recommendedName>
</protein>
<dbReference type="Pfam" id="PF01105">
    <property type="entry name" value="EMP24_GP25L"/>
    <property type="match status" value="1"/>
</dbReference>
<comment type="subcellular location">
    <subcellularLocation>
        <location evidence="7">Endomembrane system</location>
        <topology evidence="7">Single-pass membrane protein</topology>
    </subcellularLocation>
    <subcellularLocation>
        <location evidence="1 8">Membrane</location>
        <topology evidence="1 8">Single-pass type I membrane protein</topology>
    </subcellularLocation>
</comment>
<evidence type="ECO:0000256" key="1">
    <source>
        <dbReference type="ARBA" id="ARBA00004479"/>
    </source>
</evidence>
<dbReference type="SUPFAM" id="SSF101576">
    <property type="entry name" value="Supernatant protein factor (SPF), C-terminal domain"/>
    <property type="match status" value="1"/>
</dbReference>
<comment type="similarity">
    <text evidence="2 8">Belongs to the EMP24/GP25L family.</text>
</comment>
<evidence type="ECO:0000259" key="11">
    <source>
        <dbReference type="PROSITE" id="PS50866"/>
    </source>
</evidence>
<evidence type="ECO:0000313" key="12">
    <source>
        <dbReference type="EMBL" id="OAQ32435.1"/>
    </source>
</evidence>
<evidence type="ECO:0000256" key="2">
    <source>
        <dbReference type="ARBA" id="ARBA00007104"/>
    </source>
</evidence>
<name>A0A197K4M8_9FUNG</name>
<dbReference type="AlphaFoldDB" id="A0A197K4M8"/>
<keyword evidence="3 8" id="KW-0812">Transmembrane</keyword>
<reference evidence="12 13" key="1">
    <citation type="submission" date="2016-05" db="EMBL/GenBank/DDBJ databases">
        <title>Genome sequencing reveals origins of a unique bacterial endosymbiosis in the earliest lineages of terrestrial Fungi.</title>
        <authorList>
            <consortium name="DOE Joint Genome Institute"/>
            <person name="Uehling J."/>
            <person name="Gryganskyi A."/>
            <person name="Hameed K."/>
            <person name="Tschaplinski T."/>
            <person name="Misztal P."/>
            <person name="Wu S."/>
            <person name="Desiro A."/>
            <person name="Vande Pol N."/>
            <person name="Du Z.-Y."/>
            <person name="Zienkiewicz A."/>
            <person name="Zienkiewicz K."/>
            <person name="Morin E."/>
            <person name="Tisserant E."/>
            <person name="Splivallo R."/>
            <person name="Hainaut M."/>
            <person name="Henrissat B."/>
            <person name="Ohm R."/>
            <person name="Kuo A."/>
            <person name="Yan J."/>
            <person name="Lipzen A."/>
            <person name="Nolan M."/>
            <person name="Labutti K."/>
            <person name="Barry K."/>
            <person name="Goldstein A."/>
            <person name="Labbe J."/>
            <person name="Schadt C."/>
            <person name="Tuskan G."/>
            <person name="Grigoriev I."/>
            <person name="Martin F."/>
            <person name="Vilgalys R."/>
            <person name="Bonito G."/>
        </authorList>
    </citation>
    <scope>NUCLEOTIDE SEQUENCE [LARGE SCALE GENOMIC DNA]</scope>
    <source>
        <strain evidence="12 13">AG-77</strain>
    </source>
</reference>
<feature type="domain" description="GOLD" evidence="11">
    <location>
        <begin position="44"/>
        <end position="127"/>
    </location>
</feature>
<accession>A0A197K4M8</accession>
<dbReference type="GO" id="GO:0016020">
    <property type="term" value="C:membrane"/>
    <property type="evidence" value="ECO:0007669"/>
    <property type="project" value="UniProtKB-SubCell"/>
</dbReference>
<evidence type="ECO:0000313" key="13">
    <source>
        <dbReference type="Proteomes" id="UP000078512"/>
    </source>
</evidence>
<dbReference type="STRING" id="1314771.A0A197K4M8"/>
<dbReference type="InterPro" id="IPR036598">
    <property type="entry name" value="GOLD_dom_sf"/>
</dbReference>
<proteinExistence type="inferred from homology"/>
<dbReference type="GO" id="GO:0012505">
    <property type="term" value="C:endomembrane system"/>
    <property type="evidence" value="ECO:0007669"/>
    <property type="project" value="UniProtKB-SubCell"/>
</dbReference>
<dbReference type="PROSITE" id="PS50866">
    <property type="entry name" value="GOLD"/>
    <property type="match status" value="1"/>
</dbReference>
<dbReference type="InterPro" id="IPR015720">
    <property type="entry name" value="Emp24-like"/>
</dbReference>
<evidence type="ECO:0000256" key="10">
    <source>
        <dbReference type="SAM" id="SignalP"/>
    </source>
</evidence>
<evidence type="ECO:0000256" key="7">
    <source>
        <dbReference type="ARBA" id="ARBA00037847"/>
    </source>
</evidence>
<evidence type="ECO:0000256" key="3">
    <source>
        <dbReference type="ARBA" id="ARBA00022692"/>
    </source>
</evidence>
<gene>
    <name evidence="12" type="ORF">K457DRAFT_135343</name>
</gene>
<dbReference type="EMBL" id="KV442025">
    <property type="protein sequence ID" value="OAQ32435.1"/>
    <property type="molecule type" value="Genomic_DNA"/>
</dbReference>
<keyword evidence="6 9" id="KW-0472">Membrane</keyword>
<organism evidence="12 13">
    <name type="scientific">Linnemannia elongata AG-77</name>
    <dbReference type="NCBI Taxonomy" id="1314771"/>
    <lineage>
        <taxon>Eukaryota</taxon>
        <taxon>Fungi</taxon>
        <taxon>Fungi incertae sedis</taxon>
        <taxon>Mucoromycota</taxon>
        <taxon>Mortierellomycotina</taxon>
        <taxon>Mortierellomycetes</taxon>
        <taxon>Mortierellales</taxon>
        <taxon>Mortierellaceae</taxon>
        <taxon>Linnemannia</taxon>
    </lineage>
</organism>
<evidence type="ECO:0000256" key="6">
    <source>
        <dbReference type="ARBA" id="ARBA00023136"/>
    </source>
</evidence>
<evidence type="ECO:0000256" key="4">
    <source>
        <dbReference type="ARBA" id="ARBA00022729"/>
    </source>
</evidence>
<dbReference type="InterPro" id="IPR009038">
    <property type="entry name" value="GOLD_dom"/>
</dbReference>
<sequence length="225" mass="25165">MPSPLSAAASLALMALVALLSVSTFSPAVVDATALTYNVAAHERACFYAWNDIPKKKIAFYFAVQSGGSFDIDVDVRDPNQKQLLSLEKERQGDYVFTGNEVGEYSFCFSNDMSTFAEKAVDFEISIEHEKRAAQMEATEKGTGPQAHTNAMDESLFRLSGELNQIDRMQKYFKTRENRNFATVISTESRIFWFSLSESALIVVMSAMQVFVVRTFFSSGKRSYV</sequence>
<feature type="signal peptide" evidence="10">
    <location>
        <begin position="1"/>
        <end position="32"/>
    </location>
</feature>
<dbReference type="PANTHER" id="PTHR22811">
    <property type="entry name" value="TRANSMEMBRANE EMP24 DOMAIN-CONTAINING PROTEIN"/>
    <property type="match status" value="1"/>
</dbReference>
<keyword evidence="5 9" id="KW-1133">Transmembrane helix</keyword>
<feature type="chain" id="PRO_5008276567" description="GOLD domain-containing protein" evidence="10">
    <location>
        <begin position="33"/>
        <end position="225"/>
    </location>
</feature>
<evidence type="ECO:0000256" key="8">
    <source>
        <dbReference type="RuleBase" id="RU003827"/>
    </source>
</evidence>
<keyword evidence="13" id="KW-1185">Reference proteome</keyword>
<dbReference type="SMART" id="SM01190">
    <property type="entry name" value="EMP24_GP25L"/>
    <property type="match status" value="1"/>
</dbReference>
<feature type="transmembrane region" description="Helical" evidence="9">
    <location>
        <begin position="191"/>
        <end position="213"/>
    </location>
</feature>